<accession>A0A7G1PBZ5</accession>
<dbReference type="PANTHER" id="PTHR43355:SF2">
    <property type="entry name" value="FLAVIN REDUCTASE (NADPH)"/>
    <property type="match status" value="1"/>
</dbReference>
<evidence type="ECO:0000313" key="3">
    <source>
        <dbReference type="Proteomes" id="UP000516444"/>
    </source>
</evidence>
<evidence type="ECO:0000259" key="1">
    <source>
        <dbReference type="Pfam" id="PF13460"/>
    </source>
</evidence>
<reference evidence="2 3" key="1">
    <citation type="journal article" date="2014" name="Int. J. Syst. Evol. Microbiol.">
        <title>Complete genome sequence of Corynebacterium casei LMG S-19264T (=DSM 44701T), isolated from a smear-ripened cheese.</title>
        <authorList>
            <consortium name="US DOE Joint Genome Institute (JGI-PGF)"/>
            <person name="Walter F."/>
            <person name="Albersmeier A."/>
            <person name="Kalinowski J."/>
            <person name="Ruckert C."/>
        </authorList>
    </citation>
    <scope>NUCLEOTIDE SEQUENCE [LARGE SCALE GENOMIC DNA]</scope>
    <source>
        <strain evidence="2 3">JCM 4677</strain>
    </source>
</reference>
<dbReference type="KEGG" id="sgm:GCM10017557_80120"/>
<dbReference type="OrthoDB" id="3191258at2"/>
<sequence>MKISLFGTGFVGHVLARELADRAHTVTAVARHPDPQLAPRIRTIAGSVHDPAVVAEATAGADIIVSALSPLVGGGLPAGTRVLATAADAIGARLGLVGSSAVLPVTPGGPRHADTEGFPDWLADRVSAHQQTLDLLGDTPGTLSWFYLAAAGEFGSHVRGVRTGQYRRSTTAQVSDENGRSRIGVDDYSIAFADEIDTPTVHRGWLTVGY</sequence>
<dbReference type="EMBL" id="AP023440">
    <property type="protein sequence ID" value="BCL33153.1"/>
    <property type="molecule type" value="Genomic_DNA"/>
</dbReference>
<dbReference type="InterPro" id="IPR016040">
    <property type="entry name" value="NAD(P)-bd_dom"/>
</dbReference>
<proteinExistence type="predicted"/>
<dbReference type="Pfam" id="PF13460">
    <property type="entry name" value="NAD_binding_10"/>
    <property type="match status" value="1"/>
</dbReference>
<dbReference type="Proteomes" id="UP000516444">
    <property type="component" value="Chromosome"/>
</dbReference>
<dbReference type="Gene3D" id="3.40.50.720">
    <property type="entry name" value="NAD(P)-binding Rossmann-like Domain"/>
    <property type="match status" value="1"/>
</dbReference>
<protein>
    <recommendedName>
        <fullName evidence="1">NAD(P)-binding domain-containing protein</fullName>
    </recommendedName>
</protein>
<dbReference type="InterPro" id="IPR051606">
    <property type="entry name" value="Polyketide_Oxido-like"/>
</dbReference>
<organism evidence="2 3">
    <name type="scientific">Streptomyces aurantiacus</name>
    <dbReference type="NCBI Taxonomy" id="47760"/>
    <lineage>
        <taxon>Bacteria</taxon>
        <taxon>Bacillati</taxon>
        <taxon>Actinomycetota</taxon>
        <taxon>Actinomycetes</taxon>
        <taxon>Kitasatosporales</taxon>
        <taxon>Streptomycetaceae</taxon>
        <taxon>Streptomyces</taxon>
        <taxon>Streptomyces aurantiacus group</taxon>
    </lineage>
</organism>
<evidence type="ECO:0000313" key="2">
    <source>
        <dbReference type="EMBL" id="BCL33153.1"/>
    </source>
</evidence>
<dbReference type="PANTHER" id="PTHR43355">
    <property type="entry name" value="FLAVIN REDUCTASE (NADPH)"/>
    <property type="match status" value="1"/>
</dbReference>
<dbReference type="RefSeq" id="WP_055516133.1">
    <property type="nucleotide sequence ID" value="NZ_AP023440.1"/>
</dbReference>
<dbReference type="SUPFAM" id="SSF51735">
    <property type="entry name" value="NAD(P)-binding Rossmann-fold domains"/>
    <property type="match status" value="1"/>
</dbReference>
<feature type="domain" description="NAD(P)-binding" evidence="1">
    <location>
        <begin position="7"/>
        <end position="148"/>
    </location>
</feature>
<gene>
    <name evidence="2" type="ORF">GCM10017557_80120</name>
</gene>
<keyword evidence="3" id="KW-1185">Reference proteome</keyword>
<dbReference type="GO" id="GO:0016646">
    <property type="term" value="F:oxidoreductase activity, acting on the CH-NH group of donors, NAD or NADP as acceptor"/>
    <property type="evidence" value="ECO:0007669"/>
    <property type="project" value="TreeGrafter"/>
</dbReference>
<name>A0A7G1PBZ5_9ACTN</name>
<dbReference type="InterPro" id="IPR036291">
    <property type="entry name" value="NAD(P)-bd_dom_sf"/>
</dbReference>
<dbReference type="AlphaFoldDB" id="A0A7G1PBZ5"/>